<gene>
    <name evidence="2" type="ORF">CNR37_00067</name>
</gene>
<keyword evidence="1" id="KW-1133">Transmembrane helix</keyword>
<proteinExistence type="predicted"/>
<accession>A0A2H4P7W1</accession>
<keyword evidence="3" id="KW-1185">Reference proteome</keyword>
<dbReference type="Proteomes" id="UP000241096">
    <property type="component" value="Segment"/>
</dbReference>
<feature type="transmembrane region" description="Helical" evidence="1">
    <location>
        <begin position="6"/>
        <end position="25"/>
    </location>
</feature>
<keyword evidence="1" id="KW-0812">Transmembrane</keyword>
<evidence type="ECO:0000313" key="3">
    <source>
        <dbReference type="Proteomes" id="UP000241096"/>
    </source>
</evidence>
<evidence type="ECO:0000313" key="2">
    <source>
        <dbReference type="EMBL" id="ATW58274.1"/>
    </source>
</evidence>
<dbReference type="EMBL" id="MG018930">
    <property type="protein sequence ID" value="ATW58274.1"/>
    <property type="molecule type" value="Genomic_DNA"/>
</dbReference>
<protein>
    <submittedName>
        <fullName evidence="2">Uncharacterized protein</fullName>
    </submittedName>
</protein>
<organism evidence="2 3">
    <name type="scientific">Pseudomonas phage ventosus</name>
    <dbReference type="NCBI Taxonomy" id="2048980"/>
    <lineage>
        <taxon>Viruses</taxon>
        <taxon>Duplodnaviria</taxon>
        <taxon>Heunggongvirae</taxon>
        <taxon>Uroviricota</taxon>
        <taxon>Caudoviricetes</taxon>
        <taxon>Vandenendeviridae</taxon>
        <taxon>Gorskivirinae</taxon>
        <taxon>Ventosusvirus</taxon>
        <taxon>Ventosusvirus ventosus</taxon>
    </lineage>
</organism>
<sequence>MEFVGGYILGWATVMLIVIGGMEPVTQHTIEQAQAACADNKGLLEIDMGNFKCANGAVFEGGKK</sequence>
<evidence type="ECO:0000256" key="1">
    <source>
        <dbReference type="SAM" id="Phobius"/>
    </source>
</evidence>
<keyword evidence="1" id="KW-0472">Membrane</keyword>
<reference evidence="2 3" key="1">
    <citation type="submission" date="2017-09" db="EMBL/GenBank/DDBJ databases">
        <authorList>
            <person name="Ehlers B."/>
            <person name="Leendertz F.H."/>
        </authorList>
    </citation>
    <scope>NUCLEOTIDE SEQUENCE [LARGE SCALE GENOMIC DNA]</scope>
</reference>
<name>A0A2H4P7W1_9CAUD</name>